<dbReference type="InterPro" id="IPR009057">
    <property type="entry name" value="Homeodomain-like_sf"/>
</dbReference>
<organism evidence="4 5">
    <name type="scientific">Ligilactobacillus pobuzihii</name>
    <dbReference type="NCBI Taxonomy" id="449659"/>
    <lineage>
        <taxon>Bacteria</taxon>
        <taxon>Bacillati</taxon>
        <taxon>Bacillota</taxon>
        <taxon>Bacilli</taxon>
        <taxon>Lactobacillales</taxon>
        <taxon>Lactobacillaceae</taxon>
        <taxon>Ligilactobacillus</taxon>
    </lineage>
</organism>
<dbReference type="SUPFAM" id="SSF46689">
    <property type="entry name" value="Homeodomain-like"/>
    <property type="match status" value="1"/>
</dbReference>
<accession>A0A0R2LGR4</accession>
<gene>
    <name evidence="4" type="ORF">IV66_GL001820</name>
</gene>
<dbReference type="InterPro" id="IPR050624">
    <property type="entry name" value="HTH-type_Tx_Regulator"/>
</dbReference>
<dbReference type="AlphaFoldDB" id="A0A0R2LGR4"/>
<dbReference type="Gene3D" id="1.10.357.10">
    <property type="entry name" value="Tetracycline Repressor, domain 2"/>
    <property type="match status" value="1"/>
</dbReference>
<reference evidence="4 5" key="1">
    <citation type="journal article" date="2015" name="Genome Announc.">
        <title>Expanding the biotechnology potential of lactobacilli through comparative genomics of 213 strains and associated genera.</title>
        <authorList>
            <person name="Sun Z."/>
            <person name="Harris H.M."/>
            <person name="McCann A."/>
            <person name="Guo C."/>
            <person name="Argimon S."/>
            <person name="Zhang W."/>
            <person name="Yang X."/>
            <person name="Jeffery I.B."/>
            <person name="Cooney J.C."/>
            <person name="Kagawa T.F."/>
            <person name="Liu W."/>
            <person name="Song Y."/>
            <person name="Salvetti E."/>
            <person name="Wrobel A."/>
            <person name="Rasinkangas P."/>
            <person name="Parkhill J."/>
            <person name="Rea M.C."/>
            <person name="O'Sullivan O."/>
            <person name="Ritari J."/>
            <person name="Douillard F.P."/>
            <person name="Paul Ross R."/>
            <person name="Yang R."/>
            <person name="Briner A.E."/>
            <person name="Felis G.E."/>
            <person name="de Vos W.M."/>
            <person name="Barrangou R."/>
            <person name="Klaenhammer T.R."/>
            <person name="Caufield P.W."/>
            <person name="Cui Y."/>
            <person name="Zhang H."/>
            <person name="O'Toole P.W."/>
        </authorList>
    </citation>
    <scope>NUCLEOTIDE SEQUENCE [LARGE SCALE GENOMIC DNA]</scope>
    <source>
        <strain evidence="4 5">NBRC 103219</strain>
    </source>
</reference>
<feature type="DNA-binding region" description="H-T-H motif" evidence="2">
    <location>
        <begin position="31"/>
        <end position="50"/>
    </location>
</feature>
<keyword evidence="1 2" id="KW-0238">DNA-binding</keyword>
<dbReference type="GO" id="GO:0003677">
    <property type="term" value="F:DNA binding"/>
    <property type="evidence" value="ECO:0007669"/>
    <property type="project" value="UniProtKB-UniRule"/>
</dbReference>
<sequence>MVEDRRIEKSKQAIKDAFLHQLNTTGPSKITVTSLAAQANITRKTFYAHYKGLSQLADVLVDEKFQELHFLLVPLKEETEQPSLKFNARLVKFMQNNKTILQTLSQITDVSKGFKKLVFNDTQGVILKQLKRRQLPKQWDITKIAQNLSDFLTTGIYNTFESWLNDDNPLSTDELIYILYMLCIVPFEAPLSMNVSLDEIQRSKNE</sequence>
<dbReference type="PATRIC" id="fig|449659.4.peg.1863"/>
<protein>
    <recommendedName>
        <fullName evidence="3">HTH tetR-type domain-containing protein</fullName>
    </recommendedName>
</protein>
<evidence type="ECO:0000256" key="2">
    <source>
        <dbReference type="PROSITE-ProRule" id="PRU00335"/>
    </source>
</evidence>
<comment type="caution">
    <text evidence="4">The sequence shown here is derived from an EMBL/GenBank/DDBJ whole genome shotgun (WGS) entry which is preliminary data.</text>
</comment>
<dbReference type="PROSITE" id="PS50977">
    <property type="entry name" value="HTH_TETR_2"/>
    <property type="match status" value="1"/>
</dbReference>
<dbReference type="PANTHER" id="PTHR43479">
    <property type="entry name" value="ACREF/ENVCD OPERON REPRESSOR-RELATED"/>
    <property type="match status" value="1"/>
</dbReference>
<proteinExistence type="predicted"/>
<evidence type="ECO:0000313" key="5">
    <source>
        <dbReference type="Proteomes" id="UP000051886"/>
    </source>
</evidence>
<dbReference type="Proteomes" id="UP000051886">
    <property type="component" value="Unassembled WGS sequence"/>
</dbReference>
<dbReference type="STRING" id="449659.IV66_GL001820"/>
<dbReference type="InterPro" id="IPR001647">
    <property type="entry name" value="HTH_TetR"/>
</dbReference>
<dbReference type="EMBL" id="JQCN01000045">
    <property type="protein sequence ID" value="KRN98490.1"/>
    <property type="molecule type" value="Genomic_DNA"/>
</dbReference>
<dbReference type="OrthoDB" id="9810250at2"/>
<keyword evidence="5" id="KW-1185">Reference proteome</keyword>
<name>A0A0R2LGR4_9LACO</name>
<evidence type="ECO:0000259" key="3">
    <source>
        <dbReference type="PROSITE" id="PS50977"/>
    </source>
</evidence>
<dbReference type="RefSeq" id="WP_017868381.1">
    <property type="nucleotide sequence ID" value="NZ_BJYB01000016.1"/>
</dbReference>
<evidence type="ECO:0000313" key="4">
    <source>
        <dbReference type="EMBL" id="KRN98490.1"/>
    </source>
</evidence>
<dbReference type="PANTHER" id="PTHR43479:SF11">
    <property type="entry name" value="ACREF_ENVCD OPERON REPRESSOR-RELATED"/>
    <property type="match status" value="1"/>
</dbReference>
<evidence type="ECO:0000256" key="1">
    <source>
        <dbReference type="ARBA" id="ARBA00023125"/>
    </source>
</evidence>
<feature type="domain" description="HTH tetR-type" evidence="3">
    <location>
        <begin position="8"/>
        <end position="68"/>
    </location>
</feature>